<evidence type="ECO:0000313" key="6">
    <source>
        <dbReference type="EMBL" id="KIN06895.1"/>
    </source>
</evidence>
<sequence>MAQNYDVIIVGGGPVGLFLGLTLALEDIRVLVIEQESDIPQSPRALMNFPIVLNEFAKVGILDQVVAAGFKNTAGLCFRTPYSGTNTVLAKIPPGKSSKGLIDYGVQLSQAKLCAIMRNRALQSKYFEIRYNTRYTSHHEDGDLVHVNSESASSGPLKLSASFIVACDGANSQVRDAMDIPFEGFTWKDWRFVAVNVYYDFAKHGYPAANHVIDPEDWAVIVRASSVEEGLWRIAMGISPDVKPEEVESYVVAKVERLMPGPRPLDYKIEAVSPYWAHEKVALKFRAGRVVLCGDAAHYATIRREDFVKRVQKQAIDGKNRIHSMDAKVVAERDDFFNMLNKSPGFGNFIASMMMEPLPEDLWPTPW</sequence>
<dbReference type="InParanoid" id="A0A0C3HV55"/>
<evidence type="ECO:0000259" key="5">
    <source>
        <dbReference type="Pfam" id="PF01494"/>
    </source>
</evidence>
<evidence type="ECO:0000256" key="1">
    <source>
        <dbReference type="ARBA" id="ARBA00001974"/>
    </source>
</evidence>
<dbReference type="Gene3D" id="3.30.9.10">
    <property type="entry name" value="D-Amino Acid Oxidase, subunit A, domain 2"/>
    <property type="match status" value="1"/>
</dbReference>
<name>A0A0C3HV55_OIDMZ</name>
<reference evidence="7" key="2">
    <citation type="submission" date="2015-01" db="EMBL/GenBank/DDBJ databases">
        <title>Evolutionary Origins and Diversification of the Mycorrhizal Mutualists.</title>
        <authorList>
            <consortium name="DOE Joint Genome Institute"/>
            <consortium name="Mycorrhizal Genomics Consortium"/>
            <person name="Kohler A."/>
            <person name="Kuo A."/>
            <person name="Nagy L.G."/>
            <person name="Floudas D."/>
            <person name="Copeland A."/>
            <person name="Barry K.W."/>
            <person name="Cichocki N."/>
            <person name="Veneault-Fourrey C."/>
            <person name="LaButti K."/>
            <person name="Lindquist E.A."/>
            <person name="Lipzen A."/>
            <person name="Lundell T."/>
            <person name="Morin E."/>
            <person name="Murat C."/>
            <person name="Riley R."/>
            <person name="Ohm R."/>
            <person name="Sun H."/>
            <person name="Tunlid A."/>
            <person name="Henrissat B."/>
            <person name="Grigoriev I.V."/>
            <person name="Hibbett D.S."/>
            <person name="Martin F."/>
        </authorList>
    </citation>
    <scope>NUCLEOTIDE SEQUENCE [LARGE SCALE GENOMIC DNA]</scope>
    <source>
        <strain evidence="7">Zn</strain>
    </source>
</reference>
<feature type="domain" description="FAD-binding" evidence="5">
    <location>
        <begin position="5"/>
        <end position="299"/>
    </location>
</feature>
<dbReference type="SUPFAM" id="SSF51905">
    <property type="entry name" value="FAD/NAD(P)-binding domain"/>
    <property type="match status" value="1"/>
</dbReference>
<dbReference type="AlphaFoldDB" id="A0A0C3HV55"/>
<dbReference type="GO" id="GO:0016709">
    <property type="term" value="F:oxidoreductase activity, acting on paired donors, with incorporation or reduction of molecular oxygen, NAD(P)H as one donor, and incorporation of one atom of oxygen"/>
    <property type="evidence" value="ECO:0007669"/>
    <property type="project" value="UniProtKB-ARBA"/>
</dbReference>
<dbReference type="Proteomes" id="UP000054321">
    <property type="component" value="Unassembled WGS sequence"/>
</dbReference>
<dbReference type="STRING" id="913774.A0A0C3HV55"/>
<dbReference type="GO" id="GO:0071949">
    <property type="term" value="F:FAD binding"/>
    <property type="evidence" value="ECO:0007669"/>
    <property type="project" value="InterPro"/>
</dbReference>
<evidence type="ECO:0000256" key="2">
    <source>
        <dbReference type="ARBA" id="ARBA00022630"/>
    </source>
</evidence>
<reference evidence="6 7" key="1">
    <citation type="submission" date="2014-04" db="EMBL/GenBank/DDBJ databases">
        <authorList>
            <consortium name="DOE Joint Genome Institute"/>
            <person name="Kuo A."/>
            <person name="Martino E."/>
            <person name="Perotto S."/>
            <person name="Kohler A."/>
            <person name="Nagy L.G."/>
            <person name="Floudas D."/>
            <person name="Copeland A."/>
            <person name="Barry K.W."/>
            <person name="Cichocki N."/>
            <person name="Veneault-Fourrey C."/>
            <person name="LaButti K."/>
            <person name="Lindquist E.A."/>
            <person name="Lipzen A."/>
            <person name="Lundell T."/>
            <person name="Morin E."/>
            <person name="Murat C."/>
            <person name="Sun H."/>
            <person name="Tunlid A."/>
            <person name="Henrissat B."/>
            <person name="Grigoriev I.V."/>
            <person name="Hibbett D.S."/>
            <person name="Martin F."/>
            <person name="Nordberg H.P."/>
            <person name="Cantor M.N."/>
            <person name="Hua S.X."/>
        </authorList>
    </citation>
    <scope>NUCLEOTIDE SEQUENCE [LARGE SCALE GENOMIC DNA]</scope>
    <source>
        <strain evidence="6 7">Zn</strain>
    </source>
</reference>
<keyword evidence="4" id="KW-0560">Oxidoreductase</keyword>
<dbReference type="Gene3D" id="3.50.50.60">
    <property type="entry name" value="FAD/NAD(P)-binding domain"/>
    <property type="match status" value="1"/>
</dbReference>
<dbReference type="HOGENOM" id="CLU_009665_2_2_1"/>
<dbReference type="PANTHER" id="PTHR43004">
    <property type="entry name" value="TRK SYSTEM POTASSIUM UPTAKE PROTEIN"/>
    <property type="match status" value="1"/>
</dbReference>
<comment type="cofactor">
    <cofactor evidence="1">
        <name>FAD</name>
        <dbReference type="ChEBI" id="CHEBI:57692"/>
    </cofactor>
</comment>
<proteinExistence type="predicted"/>
<evidence type="ECO:0000256" key="3">
    <source>
        <dbReference type="ARBA" id="ARBA00022827"/>
    </source>
</evidence>
<keyword evidence="3" id="KW-0274">FAD</keyword>
<dbReference type="PANTHER" id="PTHR43004:SF19">
    <property type="entry name" value="BINDING MONOOXYGENASE, PUTATIVE (JCVI)-RELATED"/>
    <property type="match status" value="1"/>
</dbReference>
<dbReference type="InterPro" id="IPR002938">
    <property type="entry name" value="FAD-bd"/>
</dbReference>
<organism evidence="6 7">
    <name type="scientific">Oidiodendron maius (strain Zn)</name>
    <dbReference type="NCBI Taxonomy" id="913774"/>
    <lineage>
        <taxon>Eukaryota</taxon>
        <taxon>Fungi</taxon>
        <taxon>Dikarya</taxon>
        <taxon>Ascomycota</taxon>
        <taxon>Pezizomycotina</taxon>
        <taxon>Leotiomycetes</taxon>
        <taxon>Leotiomycetes incertae sedis</taxon>
        <taxon>Myxotrichaceae</taxon>
        <taxon>Oidiodendron</taxon>
    </lineage>
</organism>
<dbReference type="EMBL" id="KN832870">
    <property type="protein sequence ID" value="KIN06895.1"/>
    <property type="molecule type" value="Genomic_DNA"/>
</dbReference>
<dbReference type="Pfam" id="PF01494">
    <property type="entry name" value="FAD_binding_3"/>
    <property type="match status" value="1"/>
</dbReference>
<dbReference type="InterPro" id="IPR050641">
    <property type="entry name" value="RIFMO-like"/>
</dbReference>
<keyword evidence="2" id="KW-0285">Flavoprotein</keyword>
<evidence type="ECO:0000313" key="7">
    <source>
        <dbReference type="Proteomes" id="UP000054321"/>
    </source>
</evidence>
<dbReference type="InterPro" id="IPR036188">
    <property type="entry name" value="FAD/NAD-bd_sf"/>
</dbReference>
<accession>A0A0C3HV55</accession>
<keyword evidence="7" id="KW-1185">Reference proteome</keyword>
<dbReference type="OrthoDB" id="2096480at2759"/>
<gene>
    <name evidence="6" type="ORF">OIDMADRAFT_36643</name>
</gene>
<protein>
    <recommendedName>
        <fullName evidence="5">FAD-binding domain-containing protein</fullName>
    </recommendedName>
</protein>
<evidence type="ECO:0000256" key="4">
    <source>
        <dbReference type="ARBA" id="ARBA00023002"/>
    </source>
</evidence>
<dbReference type="PRINTS" id="PR00420">
    <property type="entry name" value="RNGMNOXGNASE"/>
</dbReference>